<dbReference type="RefSeq" id="WP_419539421.1">
    <property type="nucleotide sequence ID" value="NZ_JACFYJ010000005.1"/>
</dbReference>
<keyword evidence="2" id="KW-1185">Reference proteome</keyword>
<name>A0ABU8ILV9_9BURK</name>
<dbReference type="Proteomes" id="UP001386437">
    <property type="component" value="Unassembled WGS sequence"/>
</dbReference>
<dbReference type="Gene3D" id="3.40.50.10540">
    <property type="entry name" value="Crotonobetainyl-coa:carnitine coa-transferase, domain 1"/>
    <property type="match status" value="1"/>
</dbReference>
<evidence type="ECO:0000313" key="2">
    <source>
        <dbReference type="Proteomes" id="UP001386437"/>
    </source>
</evidence>
<dbReference type="SUPFAM" id="SSF89796">
    <property type="entry name" value="CoA-transferase family III (CaiB/BaiF)"/>
    <property type="match status" value="1"/>
</dbReference>
<gene>
    <name evidence="1" type="ORF">H3V53_04630</name>
</gene>
<dbReference type="EMBL" id="JACFYJ010000005">
    <property type="protein sequence ID" value="MEI5996511.1"/>
    <property type="molecule type" value="Genomic_DNA"/>
</dbReference>
<accession>A0ABU8ILV9</accession>
<comment type="caution">
    <text evidence="1">The sequence shown here is derived from an EMBL/GenBank/DDBJ whole genome shotgun (WGS) entry which is preliminary data.</text>
</comment>
<evidence type="ECO:0000313" key="1">
    <source>
        <dbReference type="EMBL" id="MEI5996511.1"/>
    </source>
</evidence>
<evidence type="ECO:0008006" key="3">
    <source>
        <dbReference type="Google" id="ProtNLM"/>
    </source>
</evidence>
<organism evidence="1 2">
    <name type="scientific">Paraburkholderia bengalensis</name>
    <dbReference type="NCBI Taxonomy" id="2747562"/>
    <lineage>
        <taxon>Bacteria</taxon>
        <taxon>Pseudomonadati</taxon>
        <taxon>Pseudomonadota</taxon>
        <taxon>Betaproteobacteria</taxon>
        <taxon>Burkholderiales</taxon>
        <taxon>Burkholderiaceae</taxon>
        <taxon>Paraburkholderia</taxon>
    </lineage>
</organism>
<protein>
    <recommendedName>
        <fullName evidence="3">Formyl-CoA transferase</fullName>
    </recommendedName>
</protein>
<dbReference type="InterPro" id="IPR023606">
    <property type="entry name" value="CoA-Trfase_III_dom_1_sf"/>
</dbReference>
<reference evidence="1 2" key="1">
    <citation type="journal article" date="2022" name="Arch. Microbiol.">
        <title>Paraburkholderia bengalensis sp. nov. isolated from roots of Oryza sativa, IR64.</title>
        <authorList>
            <person name="Nag P."/>
            <person name="Mondal N."/>
            <person name="Sarkar J."/>
            <person name="Das S."/>
        </authorList>
    </citation>
    <scope>NUCLEOTIDE SEQUENCE [LARGE SCALE GENOMIC DNA]</scope>
    <source>
        <strain evidence="1 2">IR64_4_BI</strain>
    </source>
</reference>
<sequence>MGTIPALVPPGMTAADLPRMDPVPALGAHTEAILQELGFSPSDAQALRAAAAI</sequence>
<proteinExistence type="predicted"/>